<dbReference type="EMBL" id="MFKU01000013">
    <property type="protein sequence ID" value="OGG48437.1"/>
    <property type="molecule type" value="Genomic_DNA"/>
</dbReference>
<dbReference type="AlphaFoldDB" id="A0A1F6CHE4"/>
<proteinExistence type="predicted"/>
<reference evidence="1 2" key="1">
    <citation type="journal article" date="2016" name="Nat. Commun.">
        <title>Thousands of microbial genomes shed light on interconnected biogeochemical processes in an aquifer system.</title>
        <authorList>
            <person name="Anantharaman K."/>
            <person name="Brown C.T."/>
            <person name="Hug L.A."/>
            <person name="Sharon I."/>
            <person name="Castelle C.J."/>
            <person name="Probst A.J."/>
            <person name="Thomas B.C."/>
            <person name="Singh A."/>
            <person name="Wilkins M.J."/>
            <person name="Karaoz U."/>
            <person name="Brodie E.L."/>
            <person name="Williams K.H."/>
            <person name="Hubbard S.S."/>
            <person name="Banfield J.F."/>
        </authorList>
    </citation>
    <scope>NUCLEOTIDE SEQUENCE [LARGE SCALE GENOMIC DNA]</scope>
</reference>
<name>A0A1F6CHE4_9BACT</name>
<protein>
    <submittedName>
        <fullName evidence="1">Uncharacterized protein</fullName>
    </submittedName>
</protein>
<dbReference type="Proteomes" id="UP000178815">
    <property type="component" value="Unassembled WGS sequence"/>
</dbReference>
<organism evidence="1 2">
    <name type="scientific">Candidatus Kaiserbacteria bacterium RIFCSPHIGHO2_01_FULL_53_31</name>
    <dbReference type="NCBI Taxonomy" id="1798481"/>
    <lineage>
        <taxon>Bacteria</taxon>
        <taxon>Candidatus Kaiseribacteriota</taxon>
    </lineage>
</organism>
<accession>A0A1F6CHE4</accession>
<gene>
    <name evidence="1" type="ORF">A2678_00710</name>
</gene>
<sequence length="63" mass="7229">MRGAVIMPYKGTGQFIQRNGVPVSARVEFAGIAWDEMLVGYDTRPYQLPKHSWRHAFKELLHA</sequence>
<evidence type="ECO:0000313" key="2">
    <source>
        <dbReference type="Proteomes" id="UP000178815"/>
    </source>
</evidence>
<comment type="caution">
    <text evidence="1">The sequence shown here is derived from an EMBL/GenBank/DDBJ whole genome shotgun (WGS) entry which is preliminary data.</text>
</comment>
<evidence type="ECO:0000313" key="1">
    <source>
        <dbReference type="EMBL" id="OGG48437.1"/>
    </source>
</evidence>